<keyword evidence="7" id="KW-1185">Reference proteome</keyword>
<dbReference type="RefSeq" id="WP_275570032.1">
    <property type="nucleotide sequence ID" value="NZ_JARGYC010000175.1"/>
</dbReference>
<dbReference type="PANTHER" id="PTHR30537:SF3">
    <property type="entry name" value="TRANSCRIPTIONAL REGULATORY PROTEIN"/>
    <property type="match status" value="1"/>
</dbReference>
<proteinExistence type="inferred from homology"/>
<dbReference type="InterPro" id="IPR036388">
    <property type="entry name" value="WH-like_DNA-bd_sf"/>
</dbReference>
<dbReference type="PANTHER" id="PTHR30537">
    <property type="entry name" value="HTH-TYPE TRANSCRIPTIONAL REGULATOR"/>
    <property type="match status" value="1"/>
</dbReference>
<dbReference type="InterPro" id="IPR005119">
    <property type="entry name" value="LysR_subst-bd"/>
</dbReference>
<dbReference type="GO" id="GO:0006351">
    <property type="term" value="P:DNA-templated transcription"/>
    <property type="evidence" value="ECO:0007669"/>
    <property type="project" value="TreeGrafter"/>
</dbReference>
<sequence length="297" mass="32337">MSAPTWDHYRSFLSVLQTGSLSAAARRLGLTQPTLARHVEQLEQALGGARLFTRSPQGLAPTDLALRLKPHAETMAAAAAAAERATEGEAGAMTGTVRISASDVIGAEVLPALLRELRARQPGLTFEIVLSNTTSDLLRREADIAIRMIRPTQSALVAKRVGTVELGFHAHPDYLARHGTPDTLDDLTAHTIIGFDRDSSATRGFETTGVTFDRARFAYRIDNQIAQLSAIRAACGIGICQTALGRRPPRLTHLFAEAFAVPLETWVTMHEDLRQDPRLRLTFDHLCETMAAYCADS</sequence>
<comment type="similarity">
    <text evidence="1">Belongs to the LysR transcriptional regulatory family.</text>
</comment>
<dbReference type="GO" id="GO:0003700">
    <property type="term" value="F:DNA-binding transcription factor activity"/>
    <property type="evidence" value="ECO:0007669"/>
    <property type="project" value="InterPro"/>
</dbReference>
<protein>
    <submittedName>
        <fullName evidence="6">LysR family transcriptional regulator</fullName>
    </submittedName>
</protein>
<dbReference type="SUPFAM" id="SSF46785">
    <property type="entry name" value="Winged helix' DNA-binding domain"/>
    <property type="match status" value="1"/>
</dbReference>
<feature type="domain" description="HTH lysR-type" evidence="5">
    <location>
        <begin position="4"/>
        <end position="62"/>
    </location>
</feature>
<evidence type="ECO:0000259" key="5">
    <source>
        <dbReference type="PROSITE" id="PS50931"/>
    </source>
</evidence>
<keyword evidence="4" id="KW-0804">Transcription</keyword>
<dbReference type="PROSITE" id="PS50931">
    <property type="entry name" value="HTH_LYSR"/>
    <property type="match status" value="1"/>
</dbReference>
<evidence type="ECO:0000313" key="7">
    <source>
        <dbReference type="Proteomes" id="UP001220964"/>
    </source>
</evidence>
<dbReference type="InterPro" id="IPR000847">
    <property type="entry name" value="LysR_HTH_N"/>
</dbReference>
<dbReference type="Pfam" id="PF00126">
    <property type="entry name" value="HTH_1"/>
    <property type="match status" value="1"/>
</dbReference>
<name>A0AAE3TBJ2_9RHOB</name>
<dbReference type="EMBL" id="JARGYC010000175">
    <property type="protein sequence ID" value="MDF0603923.1"/>
    <property type="molecule type" value="Genomic_DNA"/>
</dbReference>
<organism evidence="6 7">
    <name type="scientific">Psychromarinibacter sediminicola</name>
    <dbReference type="NCBI Taxonomy" id="3033385"/>
    <lineage>
        <taxon>Bacteria</taxon>
        <taxon>Pseudomonadati</taxon>
        <taxon>Pseudomonadota</taxon>
        <taxon>Alphaproteobacteria</taxon>
        <taxon>Rhodobacterales</taxon>
        <taxon>Paracoccaceae</taxon>
        <taxon>Psychromarinibacter</taxon>
    </lineage>
</organism>
<evidence type="ECO:0000256" key="1">
    <source>
        <dbReference type="ARBA" id="ARBA00009437"/>
    </source>
</evidence>
<dbReference type="InterPro" id="IPR036390">
    <property type="entry name" value="WH_DNA-bd_sf"/>
</dbReference>
<dbReference type="SUPFAM" id="SSF53850">
    <property type="entry name" value="Periplasmic binding protein-like II"/>
    <property type="match status" value="1"/>
</dbReference>
<evidence type="ECO:0000256" key="2">
    <source>
        <dbReference type="ARBA" id="ARBA00023015"/>
    </source>
</evidence>
<dbReference type="Proteomes" id="UP001220964">
    <property type="component" value="Unassembled WGS sequence"/>
</dbReference>
<dbReference type="AlphaFoldDB" id="A0AAE3TBJ2"/>
<dbReference type="Pfam" id="PF03466">
    <property type="entry name" value="LysR_substrate"/>
    <property type="match status" value="1"/>
</dbReference>
<accession>A0AAE3TBJ2</accession>
<comment type="caution">
    <text evidence="6">The sequence shown here is derived from an EMBL/GenBank/DDBJ whole genome shotgun (WGS) entry which is preliminary data.</text>
</comment>
<dbReference type="InterPro" id="IPR058163">
    <property type="entry name" value="LysR-type_TF_proteobact-type"/>
</dbReference>
<reference evidence="6" key="1">
    <citation type="submission" date="2023-03" db="EMBL/GenBank/DDBJ databases">
        <title>Multiphase analysis and comparison of six strains from genera Psychromarinibacter, Lutimaribacter, and Maritimibacter, including a novel species: Psychromarinibacter sediminicola sp. nov.</title>
        <authorList>
            <person name="Wang Y.-H."/>
            <person name="Ye M.-Q."/>
            <person name="Du Z.-J."/>
        </authorList>
    </citation>
    <scope>NUCLEOTIDE SEQUENCE</scope>
    <source>
        <strain evidence="6">C21-152</strain>
    </source>
</reference>
<dbReference type="GO" id="GO:0043565">
    <property type="term" value="F:sequence-specific DNA binding"/>
    <property type="evidence" value="ECO:0007669"/>
    <property type="project" value="TreeGrafter"/>
</dbReference>
<dbReference type="Gene3D" id="3.40.190.290">
    <property type="match status" value="1"/>
</dbReference>
<gene>
    <name evidence="6" type="ORF">P1J78_24730</name>
</gene>
<keyword evidence="3" id="KW-0238">DNA-binding</keyword>
<evidence type="ECO:0000313" key="6">
    <source>
        <dbReference type="EMBL" id="MDF0603923.1"/>
    </source>
</evidence>
<evidence type="ECO:0000256" key="3">
    <source>
        <dbReference type="ARBA" id="ARBA00023125"/>
    </source>
</evidence>
<dbReference type="Gene3D" id="1.10.10.10">
    <property type="entry name" value="Winged helix-like DNA-binding domain superfamily/Winged helix DNA-binding domain"/>
    <property type="match status" value="1"/>
</dbReference>
<keyword evidence="2" id="KW-0805">Transcription regulation</keyword>
<evidence type="ECO:0000256" key="4">
    <source>
        <dbReference type="ARBA" id="ARBA00023163"/>
    </source>
</evidence>